<dbReference type="AlphaFoldDB" id="A0A1L7SMC6"/>
<sequence>MSSYSHSREEGRDPRGDRSQYSGYDDDNVAPHWDQHVDTPEWNDEAPSRSYANDRNLRRDLHRTQRTSLQLLDAQEESAERIRELEDNKYALEEEVANMRAQLAFATGNIINETQDKVDASTFAGSTVRALKQHITEQTEIIENLKIQKRNAVTELSQFQRQKKKKKTSPSSKTKSEKMKSGNQSASSDANTALTTSLITSSDQAQSLAPSAQEHALFLVEKVMRDRVIRDVHLSRRVKGLLQEALSNADLGRNVYGFIHRGKIGCYYCFHEVCEKGPDASVELHLADPRCQLGSDKCNFLVKAVVIGAHRKIQVYNPAMGTSS</sequence>
<gene>
    <name evidence="3" type="ORF">FMAN_05486</name>
</gene>
<evidence type="ECO:0000256" key="1">
    <source>
        <dbReference type="SAM" id="Coils"/>
    </source>
</evidence>
<dbReference type="VEuPathDB" id="FungiDB:FMAN_05486"/>
<name>A0A1L7SMC6_FUSMA</name>
<feature type="compositionally biased region" description="Basic and acidic residues" evidence="2">
    <location>
        <begin position="1"/>
        <end position="18"/>
    </location>
</feature>
<feature type="coiled-coil region" evidence="1">
    <location>
        <begin position="75"/>
        <end position="102"/>
    </location>
</feature>
<proteinExistence type="predicted"/>
<dbReference type="EMBL" id="FCQH01000002">
    <property type="protein sequence ID" value="CVK87564.1"/>
    <property type="molecule type" value="Genomic_DNA"/>
</dbReference>
<feature type="region of interest" description="Disordered" evidence="2">
    <location>
        <begin position="1"/>
        <end position="59"/>
    </location>
</feature>
<dbReference type="Proteomes" id="UP000184255">
    <property type="component" value="Unassembled WGS sequence"/>
</dbReference>
<dbReference type="RefSeq" id="XP_041678772.1">
    <property type="nucleotide sequence ID" value="XM_041827850.1"/>
</dbReference>
<comment type="caution">
    <text evidence="3">The sequence shown here is derived from an EMBL/GenBank/DDBJ whole genome shotgun (WGS) entry which is preliminary data.</text>
</comment>
<dbReference type="GeneID" id="65084752"/>
<feature type="region of interest" description="Disordered" evidence="2">
    <location>
        <begin position="156"/>
        <end position="190"/>
    </location>
</feature>
<protein>
    <submittedName>
        <fullName evidence="3">Uncharacterized protein</fullName>
    </submittedName>
</protein>
<keyword evidence="1" id="KW-0175">Coiled coil</keyword>
<accession>A0A1L7SMC6</accession>
<keyword evidence="4" id="KW-1185">Reference proteome</keyword>
<evidence type="ECO:0000313" key="4">
    <source>
        <dbReference type="Proteomes" id="UP000184255"/>
    </source>
</evidence>
<reference evidence="4" key="1">
    <citation type="journal article" date="2016" name="Genome Biol. Evol.">
        <title>Comparative 'omics' of the Fusarium fujikuroi species complex highlights differences in genetic potential and metabolite synthesis.</title>
        <authorList>
            <person name="Niehaus E.-M."/>
            <person name="Muensterkoetter M."/>
            <person name="Proctor R.H."/>
            <person name="Brown D.W."/>
            <person name="Sharon A."/>
            <person name="Idan Y."/>
            <person name="Oren-Young L."/>
            <person name="Sieber C.M."/>
            <person name="Novak O."/>
            <person name="Pencik A."/>
            <person name="Tarkowska D."/>
            <person name="Hromadova K."/>
            <person name="Freeman S."/>
            <person name="Maymon M."/>
            <person name="Elazar M."/>
            <person name="Youssef S.A."/>
            <person name="El-Shabrawy E.S.M."/>
            <person name="Shalaby A.B.A."/>
            <person name="Houterman P."/>
            <person name="Brock N.L."/>
            <person name="Burkhardt I."/>
            <person name="Tsavkelova E.A."/>
            <person name="Dickschat J.S."/>
            <person name="Galuszka P."/>
            <person name="Gueldener U."/>
            <person name="Tudzynski B."/>
        </authorList>
    </citation>
    <scope>NUCLEOTIDE SEQUENCE [LARGE SCALE GENOMIC DNA]</scope>
    <source>
        <strain evidence="4">MRC7560</strain>
    </source>
</reference>
<evidence type="ECO:0000313" key="3">
    <source>
        <dbReference type="EMBL" id="CVK87564.1"/>
    </source>
</evidence>
<evidence type="ECO:0000256" key="2">
    <source>
        <dbReference type="SAM" id="MobiDB-lite"/>
    </source>
</evidence>
<organism evidence="3 4">
    <name type="scientific">Fusarium mangiferae</name>
    <name type="common">Mango malformation disease fungus</name>
    <dbReference type="NCBI Taxonomy" id="192010"/>
    <lineage>
        <taxon>Eukaryota</taxon>
        <taxon>Fungi</taxon>
        <taxon>Dikarya</taxon>
        <taxon>Ascomycota</taxon>
        <taxon>Pezizomycotina</taxon>
        <taxon>Sordariomycetes</taxon>
        <taxon>Hypocreomycetidae</taxon>
        <taxon>Hypocreales</taxon>
        <taxon>Nectriaceae</taxon>
        <taxon>Fusarium</taxon>
        <taxon>Fusarium fujikuroi species complex</taxon>
    </lineage>
</organism>